<protein>
    <submittedName>
        <fullName evidence="2">4-carboxy-2-hydroxymuconate-6-semialdehyde dehydrogenase</fullName>
        <ecNumber evidence="2">1.1.1.312</ecNumber>
    </submittedName>
</protein>
<dbReference type="Pfam" id="PF01408">
    <property type="entry name" value="GFO_IDH_MocA"/>
    <property type="match status" value="1"/>
</dbReference>
<dbReference type="PANTHER" id="PTHR43377:SF2">
    <property type="entry name" value="BINDING ROSSMANN FOLD OXIDOREDUCTASE, PUTATIVE (AFU_ORTHOLOGUE AFUA_4G00560)-RELATED"/>
    <property type="match status" value="1"/>
</dbReference>
<dbReference type="InterPro" id="IPR051450">
    <property type="entry name" value="Gfo/Idh/MocA_Oxidoreductases"/>
</dbReference>
<dbReference type="AlphaFoldDB" id="A0A1V5SND2"/>
<dbReference type="Gene3D" id="3.30.360.10">
    <property type="entry name" value="Dihydrodipicolinate Reductase, domain 2"/>
    <property type="match status" value="1"/>
</dbReference>
<feature type="domain" description="Gfo/Idh/MocA-like oxidoreductase N-terminal" evidence="1">
    <location>
        <begin position="8"/>
        <end position="130"/>
    </location>
</feature>
<dbReference type="SUPFAM" id="SSF55347">
    <property type="entry name" value="Glyceraldehyde-3-phosphate dehydrogenase-like, C-terminal domain"/>
    <property type="match status" value="1"/>
</dbReference>
<dbReference type="InterPro" id="IPR000683">
    <property type="entry name" value="Gfo/Idh/MocA-like_OxRdtase_N"/>
</dbReference>
<proteinExistence type="predicted"/>
<reference evidence="2" key="1">
    <citation type="submission" date="2017-02" db="EMBL/GenBank/DDBJ databases">
        <title>Delving into the versatile metabolic prowess of the omnipresent phylum Bacteroidetes.</title>
        <authorList>
            <person name="Nobu M.K."/>
            <person name="Mei R."/>
            <person name="Narihiro T."/>
            <person name="Kuroda K."/>
            <person name="Liu W.-T."/>
        </authorList>
    </citation>
    <scope>NUCLEOTIDE SEQUENCE</scope>
    <source>
        <strain evidence="2">ADurb.Bin276</strain>
    </source>
</reference>
<comment type="caution">
    <text evidence="2">The sequence shown here is derived from an EMBL/GenBank/DDBJ whole genome shotgun (WGS) entry which is preliminary data.</text>
</comment>
<dbReference type="Proteomes" id="UP000485569">
    <property type="component" value="Unassembled WGS sequence"/>
</dbReference>
<organism evidence="2">
    <name type="scientific">Candidatus Atribacter allofermentans</name>
    <dbReference type="NCBI Taxonomy" id="1852833"/>
    <lineage>
        <taxon>Bacteria</taxon>
        <taxon>Pseudomonadati</taxon>
        <taxon>Atribacterota</taxon>
        <taxon>Atribacteria</taxon>
        <taxon>Atribacterales</taxon>
        <taxon>Atribacteraceae</taxon>
        <taxon>Atribacter</taxon>
    </lineage>
</organism>
<sequence>MEKMGEPFRLGIIGCGIFAEANIFPSLSTHFFDDVQRVAVCDLRLKRAERLASKYGWKNIYTDFQEMIGQENLNGCVICLGSKIHPLVVPQVLRMGVPVFLEKAIAIDLEGTYQIAEAAKVSGCIVQVDHQKRHSSAYKLAKKHVENVENFGNIIQIETKQHGFPVFPTFFTCMLEWQSHNLDLIQYFGGPIQKIESWSHRMNERHGALTIMVGFKSGALGIVGWGTFGGPGQFSERMEILSDQGKSVIVNNAREVTLCNVETGETWAPDWNPISPNQSHVLNGYIGGLRHFIDCVKFGKKPNPSIEEEVKTMEWMFTIAKKAGIPTDWEFISSAL</sequence>
<keyword evidence="2" id="KW-0560">Oxidoreductase</keyword>
<dbReference type="Gene3D" id="3.40.50.720">
    <property type="entry name" value="NAD(P)-binding Rossmann-like Domain"/>
    <property type="match status" value="1"/>
</dbReference>
<gene>
    <name evidence="2" type="primary">ligC_2</name>
    <name evidence="2" type="ORF">BWY41_01600</name>
</gene>
<dbReference type="EMBL" id="MWBQ01000144">
    <property type="protein sequence ID" value="OQA55711.1"/>
    <property type="molecule type" value="Genomic_DNA"/>
</dbReference>
<evidence type="ECO:0000259" key="1">
    <source>
        <dbReference type="Pfam" id="PF01408"/>
    </source>
</evidence>
<dbReference type="GO" id="GO:0000166">
    <property type="term" value="F:nucleotide binding"/>
    <property type="evidence" value="ECO:0007669"/>
    <property type="project" value="InterPro"/>
</dbReference>
<dbReference type="GO" id="GO:0050606">
    <property type="term" value="F:4-carboxy-2-hydroxymuconate semialdehyde hemiacetal dehydrogenase activity"/>
    <property type="evidence" value="ECO:0007669"/>
    <property type="project" value="UniProtKB-EC"/>
</dbReference>
<accession>A0A1V5SND2</accession>
<dbReference type="InterPro" id="IPR036291">
    <property type="entry name" value="NAD(P)-bd_dom_sf"/>
</dbReference>
<evidence type="ECO:0000313" key="2">
    <source>
        <dbReference type="EMBL" id="OQA55711.1"/>
    </source>
</evidence>
<dbReference type="SUPFAM" id="SSF51735">
    <property type="entry name" value="NAD(P)-binding Rossmann-fold domains"/>
    <property type="match status" value="1"/>
</dbReference>
<name>A0A1V5SND2_9BACT</name>
<dbReference type="PANTHER" id="PTHR43377">
    <property type="entry name" value="BILIVERDIN REDUCTASE A"/>
    <property type="match status" value="1"/>
</dbReference>
<dbReference type="EC" id="1.1.1.312" evidence="2"/>